<organism evidence="1 2">
    <name type="scientific">Ruminococcus gauvreauii</name>
    <dbReference type="NCBI Taxonomy" id="438033"/>
    <lineage>
        <taxon>Bacteria</taxon>
        <taxon>Bacillati</taxon>
        <taxon>Bacillota</taxon>
        <taxon>Clostridia</taxon>
        <taxon>Eubacteriales</taxon>
        <taxon>Oscillospiraceae</taxon>
        <taxon>Ruminococcus</taxon>
    </lineage>
</organism>
<sequence length="45" mass="4984">MSATNTEGAKAAEVAFGAECQRGLTGDDRLLRRRISADCWKERNK</sequence>
<gene>
    <name evidence="1" type="ORF">NQ502_08635</name>
</gene>
<reference evidence="1" key="1">
    <citation type="journal article" date="2022" name="Cell">
        <title>Design, construction, and in vivo augmentation of a complex gut microbiome.</title>
        <authorList>
            <person name="Cheng A.G."/>
            <person name="Ho P.Y."/>
            <person name="Aranda-Diaz A."/>
            <person name="Jain S."/>
            <person name="Yu F.B."/>
            <person name="Meng X."/>
            <person name="Wang M."/>
            <person name="Iakiviak M."/>
            <person name="Nagashima K."/>
            <person name="Zhao A."/>
            <person name="Murugkar P."/>
            <person name="Patil A."/>
            <person name="Atabakhsh K."/>
            <person name="Weakley A."/>
            <person name="Yan J."/>
            <person name="Brumbaugh A.R."/>
            <person name="Higginbottom S."/>
            <person name="Dimas A."/>
            <person name="Shiver A.L."/>
            <person name="Deutschbauer A."/>
            <person name="Neff N."/>
            <person name="Sonnenburg J.L."/>
            <person name="Huang K.C."/>
            <person name="Fischbach M.A."/>
        </authorList>
    </citation>
    <scope>NUCLEOTIDE SEQUENCE</scope>
    <source>
        <strain evidence="1">DSM 19829</strain>
    </source>
</reference>
<dbReference type="EMBL" id="CP102290">
    <property type="protein sequence ID" value="UWP61079.1"/>
    <property type="molecule type" value="Genomic_DNA"/>
</dbReference>
<evidence type="ECO:0000313" key="1">
    <source>
        <dbReference type="EMBL" id="UWP61079.1"/>
    </source>
</evidence>
<protein>
    <submittedName>
        <fullName evidence="1">Uncharacterized protein</fullName>
    </submittedName>
</protein>
<dbReference type="RefSeq" id="WP_260046717.1">
    <property type="nucleotide sequence ID" value="NZ_CP102290.1"/>
</dbReference>
<proteinExistence type="predicted"/>
<evidence type="ECO:0000313" key="2">
    <source>
        <dbReference type="Proteomes" id="UP001060164"/>
    </source>
</evidence>
<accession>A0ABY5VKE7</accession>
<name>A0ABY5VKE7_9FIRM</name>
<dbReference type="Proteomes" id="UP001060164">
    <property type="component" value="Chromosome"/>
</dbReference>
<keyword evidence="2" id="KW-1185">Reference proteome</keyword>